<comment type="caution">
    <text evidence="2">The sequence shown here is derived from an EMBL/GenBank/DDBJ whole genome shotgun (WGS) entry which is preliminary data.</text>
</comment>
<dbReference type="STRING" id="1802385.A2856_00730"/>
<organism evidence="2 3">
    <name type="scientific">Candidatus Uhrbacteria bacterium RIFCSPHIGHO2_01_FULL_63_20</name>
    <dbReference type="NCBI Taxonomy" id="1802385"/>
    <lineage>
        <taxon>Bacteria</taxon>
        <taxon>Candidatus Uhriibacteriota</taxon>
    </lineage>
</organism>
<protein>
    <submittedName>
        <fullName evidence="2">Uncharacterized protein</fullName>
    </submittedName>
</protein>
<reference evidence="2 3" key="1">
    <citation type="journal article" date="2016" name="Nat. Commun.">
        <title>Thousands of microbial genomes shed light on interconnected biogeochemical processes in an aquifer system.</title>
        <authorList>
            <person name="Anantharaman K."/>
            <person name="Brown C.T."/>
            <person name="Hug L.A."/>
            <person name="Sharon I."/>
            <person name="Castelle C.J."/>
            <person name="Probst A.J."/>
            <person name="Thomas B.C."/>
            <person name="Singh A."/>
            <person name="Wilkins M.J."/>
            <person name="Karaoz U."/>
            <person name="Brodie E.L."/>
            <person name="Williams K.H."/>
            <person name="Hubbard S.S."/>
            <person name="Banfield J.F."/>
        </authorList>
    </citation>
    <scope>NUCLEOTIDE SEQUENCE [LARGE SCALE GENOMIC DNA]</scope>
</reference>
<proteinExistence type="predicted"/>
<dbReference type="EMBL" id="MGDT01000004">
    <property type="protein sequence ID" value="OGL66999.1"/>
    <property type="molecule type" value="Genomic_DNA"/>
</dbReference>
<dbReference type="AlphaFoldDB" id="A0A1F7TLZ8"/>
<evidence type="ECO:0000313" key="3">
    <source>
        <dbReference type="Proteomes" id="UP000177885"/>
    </source>
</evidence>
<name>A0A1F7TLZ8_9BACT</name>
<feature type="transmembrane region" description="Helical" evidence="1">
    <location>
        <begin position="38"/>
        <end position="63"/>
    </location>
</feature>
<evidence type="ECO:0000313" key="2">
    <source>
        <dbReference type="EMBL" id="OGL66999.1"/>
    </source>
</evidence>
<evidence type="ECO:0000256" key="1">
    <source>
        <dbReference type="SAM" id="Phobius"/>
    </source>
</evidence>
<gene>
    <name evidence="2" type="ORF">A2856_00730</name>
</gene>
<sequence length="86" mass="9129">MPVAVLLLPYLLFLLLYAVYGGFVLYHLTRFGIAGKGLYLTAGGFVIGTTILLLVSAVGLGSFDWSVPMSVDFLNLPSTSAFPSAL</sequence>
<feature type="transmembrane region" description="Helical" evidence="1">
    <location>
        <begin position="6"/>
        <end position="26"/>
    </location>
</feature>
<keyword evidence="1" id="KW-0812">Transmembrane</keyword>
<keyword evidence="1" id="KW-1133">Transmembrane helix</keyword>
<accession>A0A1F7TLZ8</accession>
<keyword evidence="1" id="KW-0472">Membrane</keyword>
<dbReference type="Proteomes" id="UP000177885">
    <property type="component" value="Unassembled WGS sequence"/>
</dbReference>